<reference evidence="4" key="2">
    <citation type="submission" date="2020-09" db="EMBL/GenBank/DDBJ databases">
        <authorList>
            <person name="Sun Q."/>
            <person name="Ohkuma M."/>
        </authorList>
    </citation>
    <scope>NUCLEOTIDE SEQUENCE</scope>
    <source>
        <strain evidence="4">JCM 16108</strain>
    </source>
</reference>
<dbReference type="RefSeq" id="WP_188870134.1">
    <property type="nucleotide sequence ID" value="NZ_BMOO01000002.1"/>
</dbReference>
<dbReference type="InterPro" id="IPR036676">
    <property type="entry name" value="PurM-like_C_sf"/>
</dbReference>
<keyword evidence="6" id="KW-1185">Reference proteome</keyword>
<dbReference type="Gene3D" id="3.90.650.10">
    <property type="entry name" value="PurM-like C-terminal domain"/>
    <property type="match status" value="1"/>
</dbReference>
<dbReference type="EMBL" id="BMOO01000002">
    <property type="protein sequence ID" value="GGM60339.1"/>
    <property type="molecule type" value="Genomic_DNA"/>
</dbReference>
<evidence type="ECO:0000313" key="6">
    <source>
        <dbReference type="Proteomes" id="UP000614609"/>
    </source>
</evidence>
<dbReference type="Proteomes" id="UP000765891">
    <property type="component" value="Unassembled WGS sequence"/>
</dbReference>
<dbReference type="SUPFAM" id="SSF56042">
    <property type="entry name" value="PurM C-terminal domain-like"/>
    <property type="match status" value="1"/>
</dbReference>
<reference evidence="5" key="3">
    <citation type="submission" date="2021-03" db="EMBL/GenBank/DDBJ databases">
        <title>Genomic Encyclopedia of Type Strains, Phase IV (KMG-IV): sequencing the most valuable type-strain genomes for metagenomic binning, comparative biology and taxonomic classification.</title>
        <authorList>
            <person name="Goeker M."/>
        </authorList>
    </citation>
    <scope>NUCLEOTIDE SEQUENCE</scope>
    <source>
        <strain evidence="5">DSM 22443</strain>
    </source>
</reference>
<evidence type="ECO:0000313" key="4">
    <source>
        <dbReference type="EMBL" id="GGM60339.1"/>
    </source>
</evidence>
<dbReference type="AlphaFoldDB" id="A0A830FYA7"/>
<evidence type="ECO:0000256" key="1">
    <source>
        <dbReference type="ARBA" id="ARBA00006243"/>
    </source>
</evidence>
<comment type="caution">
    <text evidence="4">The sequence shown here is derived from an EMBL/GenBank/DDBJ whole genome shotgun (WGS) entry which is preliminary data.</text>
</comment>
<accession>A0A830FYA7</accession>
<dbReference type="SUPFAM" id="SSF55326">
    <property type="entry name" value="PurM N-terminal domain-like"/>
    <property type="match status" value="1"/>
</dbReference>
<proteinExistence type="inferred from homology"/>
<feature type="domain" description="PurM-like N-terminal" evidence="2">
    <location>
        <begin position="31"/>
        <end position="135"/>
    </location>
</feature>
<dbReference type="PIRSF" id="PIRSF005644">
    <property type="entry name" value="Hdrgns_mtr_HypE"/>
    <property type="match status" value="1"/>
</dbReference>
<dbReference type="InterPro" id="IPR010918">
    <property type="entry name" value="PurM-like_C_dom"/>
</dbReference>
<dbReference type="PANTHER" id="PTHR30303">
    <property type="entry name" value="HYDROGENASE ISOENZYMES FORMATION PROTEIN HYPE"/>
    <property type="match status" value="1"/>
</dbReference>
<dbReference type="InterPro" id="IPR016188">
    <property type="entry name" value="PurM-like_N"/>
</dbReference>
<dbReference type="PANTHER" id="PTHR30303:SF4">
    <property type="entry name" value="HYDROGENASE EXPRESSION_FORMATION PROTEIN HYPE"/>
    <property type="match status" value="1"/>
</dbReference>
<dbReference type="CDD" id="cd06061">
    <property type="entry name" value="PurM-like1"/>
    <property type="match status" value="1"/>
</dbReference>
<organism evidence="4 6">
    <name type="scientific">Halarchaeum rubridurum</name>
    <dbReference type="NCBI Taxonomy" id="489911"/>
    <lineage>
        <taxon>Archaea</taxon>
        <taxon>Methanobacteriati</taxon>
        <taxon>Methanobacteriota</taxon>
        <taxon>Stenosarchaea group</taxon>
        <taxon>Halobacteria</taxon>
        <taxon>Halobacteriales</taxon>
        <taxon>Halobacteriaceae</taxon>
    </lineage>
</organism>
<name>A0A830FYA7_9EURY</name>
<reference evidence="4" key="1">
    <citation type="journal article" date="2014" name="Int. J. Syst. Evol. Microbiol.">
        <title>Complete genome sequence of Corynebacterium casei LMG S-19264T (=DSM 44701T), isolated from a smear-ripened cheese.</title>
        <authorList>
            <consortium name="US DOE Joint Genome Institute (JGI-PGF)"/>
            <person name="Walter F."/>
            <person name="Albersmeier A."/>
            <person name="Kalinowski J."/>
            <person name="Ruckert C."/>
        </authorList>
    </citation>
    <scope>NUCLEOTIDE SEQUENCE</scope>
    <source>
        <strain evidence="4">JCM 16108</strain>
    </source>
</reference>
<feature type="domain" description="PurM-like C-terminal" evidence="3">
    <location>
        <begin position="146"/>
        <end position="297"/>
    </location>
</feature>
<dbReference type="Gene3D" id="3.30.1330.10">
    <property type="entry name" value="PurM-like, N-terminal domain"/>
    <property type="match status" value="1"/>
</dbReference>
<evidence type="ECO:0000259" key="2">
    <source>
        <dbReference type="Pfam" id="PF00586"/>
    </source>
</evidence>
<dbReference type="InterPro" id="IPR011854">
    <property type="entry name" value="HypE"/>
</dbReference>
<gene>
    <name evidence="4" type="ORF">GCM10009017_08120</name>
    <name evidence="5" type="ORF">J2752_001774</name>
</gene>
<dbReference type="InterPro" id="IPR036921">
    <property type="entry name" value="PurM-like_N_sf"/>
</dbReference>
<evidence type="ECO:0000313" key="5">
    <source>
        <dbReference type="EMBL" id="MBP1954862.1"/>
    </source>
</evidence>
<dbReference type="EMBL" id="JAGGKO010000002">
    <property type="protein sequence ID" value="MBP1954862.1"/>
    <property type="molecule type" value="Genomic_DNA"/>
</dbReference>
<dbReference type="Pfam" id="PF00586">
    <property type="entry name" value="AIRS"/>
    <property type="match status" value="1"/>
</dbReference>
<dbReference type="Pfam" id="PF02769">
    <property type="entry name" value="AIRS_C"/>
    <property type="match status" value="1"/>
</dbReference>
<evidence type="ECO:0000259" key="3">
    <source>
        <dbReference type="Pfam" id="PF02769"/>
    </source>
</evidence>
<protein>
    <submittedName>
        <fullName evidence="4 5">Hydrogenase</fullName>
    </submittedName>
</protein>
<dbReference type="GO" id="GO:0051604">
    <property type="term" value="P:protein maturation"/>
    <property type="evidence" value="ECO:0007669"/>
    <property type="project" value="TreeGrafter"/>
</dbReference>
<sequence length="319" mass="32604">MSKFSADELLDEVYGRTGADDERVVVGPGPGEDAAGVQVGDETLVVSTDPISMAADRIGQLAVTIVTNTVAAAGGDPRYLTSTVLLPEHDTDLLGEVVGQIDETASDLDQSVVAGHSESVVGLDRPLVSMTALGRADSFVPTSGAEPGDDVVLTKAAGIEATGVLATDYREHLDGVDDDTVERARAFFDDVSIIPDAAAVRSHANAMHDPTEGGVLAGLVDLALAADVTIDVARDDVPVREETRALCEAAGVDPLRVLCSGGLLAAVPSDESDAVLAACADAGIDAAVVGTVADGDAGVSLDGERFEAPPTDEVYELLE</sequence>
<dbReference type="OrthoDB" id="31494at2157"/>
<dbReference type="Proteomes" id="UP000614609">
    <property type="component" value="Unassembled WGS sequence"/>
</dbReference>
<comment type="similarity">
    <text evidence="1">Belongs to the HypE family.</text>
</comment>